<protein>
    <submittedName>
        <fullName evidence="1">Uncharacterized protein</fullName>
    </submittedName>
</protein>
<accession>A0AAV4T1M0</accession>
<reference evidence="1 2" key="1">
    <citation type="submission" date="2021-06" db="EMBL/GenBank/DDBJ databases">
        <title>Caerostris darwini draft genome.</title>
        <authorList>
            <person name="Kono N."/>
            <person name="Arakawa K."/>
        </authorList>
    </citation>
    <scope>NUCLEOTIDE SEQUENCE [LARGE SCALE GENOMIC DNA]</scope>
</reference>
<dbReference type="Proteomes" id="UP001054837">
    <property type="component" value="Unassembled WGS sequence"/>
</dbReference>
<dbReference type="AlphaFoldDB" id="A0AAV4T1M0"/>
<comment type="caution">
    <text evidence="1">The sequence shown here is derived from an EMBL/GenBank/DDBJ whole genome shotgun (WGS) entry which is preliminary data.</text>
</comment>
<gene>
    <name evidence="1" type="ORF">CDAR_52701</name>
</gene>
<name>A0AAV4T1M0_9ARAC</name>
<sequence>MTTLWSTSNGISKIVKSEKPPVWLRKRCANSPYMRWSIQIEVERSKPRPTHRLLVGCSFSIIRDTSVINHINLGLLFEINGNNFLGPLVTLNLRHLCRCSNK</sequence>
<evidence type="ECO:0000313" key="1">
    <source>
        <dbReference type="EMBL" id="GIY39985.1"/>
    </source>
</evidence>
<proteinExistence type="predicted"/>
<keyword evidence="2" id="KW-1185">Reference proteome</keyword>
<organism evidence="1 2">
    <name type="scientific">Caerostris darwini</name>
    <dbReference type="NCBI Taxonomy" id="1538125"/>
    <lineage>
        <taxon>Eukaryota</taxon>
        <taxon>Metazoa</taxon>
        <taxon>Ecdysozoa</taxon>
        <taxon>Arthropoda</taxon>
        <taxon>Chelicerata</taxon>
        <taxon>Arachnida</taxon>
        <taxon>Araneae</taxon>
        <taxon>Araneomorphae</taxon>
        <taxon>Entelegynae</taxon>
        <taxon>Araneoidea</taxon>
        <taxon>Araneidae</taxon>
        <taxon>Caerostris</taxon>
    </lineage>
</organism>
<evidence type="ECO:0000313" key="2">
    <source>
        <dbReference type="Proteomes" id="UP001054837"/>
    </source>
</evidence>
<dbReference type="EMBL" id="BPLQ01008865">
    <property type="protein sequence ID" value="GIY39985.1"/>
    <property type="molecule type" value="Genomic_DNA"/>
</dbReference>